<dbReference type="InterPro" id="IPR010667">
    <property type="entry name" value="Phage_T4_Gp19"/>
</dbReference>
<reference evidence="1 2" key="1">
    <citation type="journal article" date="2014" name="Curr. Microbiol.">
        <title>Spirosoma radiotolerans sp. nov., a gamma-radiation-resistant bacterium isolated from gamma ray-irradiated soil.</title>
        <authorList>
            <person name="Lee J.J."/>
            <person name="Srinivasan S."/>
            <person name="Lim S."/>
            <person name="Joe M."/>
            <person name="Im S."/>
            <person name="Bae S.I."/>
            <person name="Park K.R."/>
            <person name="Han J.H."/>
            <person name="Park S.H."/>
            <person name="Joo B.M."/>
            <person name="Park S.J."/>
            <person name="Kim M.K."/>
        </authorList>
    </citation>
    <scope>NUCLEOTIDE SEQUENCE [LARGE SCALE GENOMIC DNA]</scope>
    <source>
        <strain evidence="1 2">DG5A</strain>
    </source>
</reference>
<keyword evidence="2" id="KW-1185">Reference proteome</keyword>
<dbReference type="PANTHER" id="PTHR38009:SF1">
    <property type="entry name" value="CONSERVED HYPOTHETICAL PHAGE TAIL PROTEIN"/>
    <property type="match status" value="1"/>
</dbReference>
<dbReference type="HOGENOM" id="CLU_101335_3_0_10"/>
<dbReference type="KEGG" id="srd:SD10_12205"/>
<dbReference type="RefSeq" id="WP_046574042.1">
    <property type="nucleotide sequence ID" value="NZ_CP010429.1"/>
</dbReference>
<dbReference type="GO" id="GO:0005198">
    <property type="term" value="F:structural molecule activity"/>
    <property type="evidence" value="ECO:0007669"/>
    <property type="project" value="InterPro"/>
</dbReference>
<evidence type="ECO:0000313" key="2">
    <source>
        <dbReference type="Proteomes" id="UP000033054"/>
    </source>
</evidence>
<dbReference type="STRING" id="1379870.SD10_12205"/>
<accession>A0A0E3V7L8</accession>
<dbReference type="PATRIC" id="fig|1379870.5.peg.2650"/>
<organism evidence="1 2">
    <name type="scientific">Spirosoma radiotolerans</name>
    <dbReference type="NCBI Taxonomy" id="1379870"/>
    <lineage>
        <taxon>Bacteria</taxon>
        <taxon>Pseudomonadati</taxon>
        <taxon>Bacteroidota</taxon>
        <taxon>Cytophagia</taxon>
        <taxon>Cytophagales</taxon>
        <taxon>Cytophagaceae</taxon>
        <taxon>Spirosoma</taxon>
    </lineage>
</organism>
<sequence length="144" mass="15990">MAKYHIPVFHFSVSWGGTNVGFSEVSGLTQEIQAIEYRDGMMGPTTLPLKRPGLRKSGNITLKRGLLTADNDFFMWFNNNGTPNVERRDLTIMLLNDESQPVFVWTIAQAWPVKCEGPSLKATGNDIAIESVELAHEGITLRPA</sequence>
<dbReference type="OrthoDB" id="73314at2"/>
<protein>
    <submittedName>
        <fullName evidence="1">Phage tail protein</fullName>
    </submittedName>
</protein>
<name>A0A0E3V7L8_9BACT</name>
<dbReference type="InterPro" id="IPR011747">
    <property type="entry name" value="CHP02241"/>
</dbReference>
<proteinExistence type="predicted"/>
<dbReference type="NCBIfam" id="TIGR02241">
    <property type="entry name" value="conserved hypothetical phage tail region protein"/>
    <property type="match status" value="1"/>
</dbReference>
<evidence type="ECO:0000313" key="1">
    <source>
        <dbReference type="EMBL" id="AKD55546.1"/>
    </source>
</evidence>
<dbReference type="PANTHER" id="PTHR38009">
    <property type="entry name" value="CONSERVED HYPOTHETICAL PHAGE TAIL PROTEIN"/>
    <property type="match status" value="1"/>
</dbReference>
<dbReference type="AlphaFoldDB" id="A0A0E3V7L8"/>
<dbReference type="EMBL" id="CP010429">
    <property type="protein sequence ID" value="AKD55546.1"/>
    <property type="molecule type" value="Genomic_DNA"/>
</dbReference>
<dbReference type="Proteomes" id="UP000033054">
    <property type="component" value="Chromosome"/>
</dbReference>
<dbReference type="Pfam" id="PF06841">
    <property type="entry name" value="Phage_T4_gp19"/>
    <property type="match status" value="1"/>
</dbReference>
<gene>
    <name evidence="1" type="ORF">SD10_12205</name>
</gene>